<dbReference type="GO" id="GO:0009002">
    <property type="term" value="F:serine-type D-Ala-D-Ala carboxypeptidase activity"/>
    <property type="evidence" value="ECO:0007669"/>
    <property type="project" value="UniProtKB-EC"/>
</dbReference>
<sequence length="437" mass="50426">MPTQLFFRNIKILFLLAIPALLISCGASRLPKKIDQEFEKAQAFEHGFAGLAVYDPEKDQMLYEYHSDKYFTPASNTKLFTFYTGLQVLGDSIPALKYANFNDTLYIQGTGDPSFLNRDLPESKVYNFLKEAENLVYVSPSYTEKFFGPGWAWDDYNDYYSAERFAFPIYGSLVEFDFNDSGKLDKVLPAIFKDSLHYSEVSENNPLIQRNLENNRFEISLKKEKIRKWVPIKYSEEVFLKLLSDTLKKSVRITKQAPKELNRTLYSISADSLYKQMLQVSDNFIAEQILLMVSEKLSDSLKTRIAINYMKENELKDLPDEPVWRDGSGLSRYNLFTPRSLVALLRKIRETVPEDRLFNLLPAGGYSGTIKNFYQAEEPYIFAKTGSLSNNHSLSGYLKTKSGKTLIFSFMNSNFTIPSAELKKEMQHILEMIRDNY</sequence>
<keyword evidence="3" id="KW-0121">Carboxypeptidase</keyword>
<dbReference type="OrthoDB" id="9802627at2"/>
<dbReference type="AlphaFoldDB" id="A0A1L7I1G5"/>
<dbReference type="Proteomes" id="UP000186230">
    <property type="component" value="Chromosome"/>
</dbReference>
<dbReference type="Gene3D" id="3.40.710.10">
    <property type="entry name" value="DD-peptidase/beta-lactamase superfamily"/>
    <property type="match status" value="2"/>
</dbReference>
<dbReference type="KEGG" id="gfl:GRFL_0722"/>
<reference evidence="3 4" key="1">
    <citation type="submission" date="2016-07" db="EMBL/GenBank/DDBJ databases">
        <title>Multi-omics approach to identify versatile polysaccharide utilization systems of a marine flavobacterium Gramella flava.</title>
        <authorList>
            <person name="Tang K."/>
        </authorList>
    </citation>
    <scope>NUCLEOTIDE SEQUENCE [LARGE SCALE GENOMIC DNA]</scope>
    <source>
        <strain evidence="3 4">JLT2011</strain>
    </source>
</reference>
<accession>A0A1L7I1G5</accession>
<evidence type="ECO:0000256" key="2">
    <source>
        <dbReference type="ARBA" id="ARBA00022801"/>
    </source>
</evidence>
<comment type="similarity">
    <text evidence="1">Belongs to the peptidase S13 family.</text>
</comment>
<dbReference type="Pfam" id="PF02113">
    <property type="entry name" value="Peptidase_S13"/>
    <property type="match status" value="1"/>
</dbReference>
<dbReference type="RefSeq" id="WP_083643317.1">
    <property type="nucleotide sequence ID" value="NZ_AMRU01000003.1"/>
</dbReference>
<dbReference type="NCBIfam" id="TIGR00666">
    <property type="entry name" value="PBP4"/>
    <property type="match status" value="1"/>
</dbReference>
<dbReference type="PRINTS" id="PR00922">
    <property type="entry name" value="DADACBPTASE3"/>
</dbReference>
<keyword evidence="3" id="KW-0645">Protease</keyword>
<dbReference type="STRING" id="1229726.GRFL_0722"/>
<evidence type="ECO:0000313" key="3">
    <source>
        <dbReference type="EMBL" id="APU67446.1"/>
    </source>
</evidence>
<evidence type="ECO:0000256" key="1">
    <source>
        <dbReference type="ARBA" id="ARBA00006096"/>
    </source>
</evidence>
<gene>
    <name evidence="3" type="ORF">GRFL_0722</name>
</gene>
<dbReference type="InterPro" id="IPR000667">
    <property type="entry name" value="Peptidase_S13"/>
</dbReference>
<keyword evidence="4" id="KW-1185">Reference proteome</keyword>
<dbReference type="InterPro" id="IPR012338">
    <property type="entry name" value="Beta-lactam/transpept-like"/>
</dbReference>
<keyword evidence="2 3" id="KW-0378">Hydrolase</keyword>
<proteinExistence type="inferred from homology"/>
<dbReference type="PANTHER" id="PTHR30023">
    <property type="entry name" value="D-ALANYL-D-ALANINE CARBOXYPEPTIDASE"/>
    <property type="match status" value="1"/>
</dbReference>
<dbReference type="GO" id="GO:0006508">
    <property type="term" value="P:proteolysis"/>
    <property type="evidence" value="ECO:0007669"/>
    <property type="project" value="InterPro"/>
</dbReference>
<dbReference type="EMBL" id="CP016359">
    <property type="protein sequence ID" value="APU67446.1"/>
    <property type="molecule type" value="Genomic_DNA"/>
</dbReference>
<name>A0A1L7I1G5_9FLAO</name>
<dbReference type="GO" id="GO:0000270">
    <property type="term" value="P:peptidoglycan metabolic process"/>
    <property type="evidence" value="ECO:0007669"/>
    <property type="project" value="TreeGrafter"/>
</dbReference>
<dbReference type="SUPFAM" id="SSF56601">
    <property type="entry name" value="beta-lactamase/transpeptidase-like"/>
    <property type="match status" value="1"/>
</dbReference>
<evidence type="ECO:0000313" key="4">
    <source>
        <dbReference type="Proteomes" id="UP000186230"/>
    </source>
</evidence>
<dbReference type="EC" id="3.4.16.4" evidence="3"/>
<organism evidence="3 4">
    <name type="scientific">Christiangramia flava JLT2011</name>
    <dbReference type="NCBI Taxonomy" id="1229726"/>
    <lineage>
        <taxon>Bacteria</taxon>
        <taxon>Pseudomonadati</taxon>
        <taxon>Bacteroidota</taxon>
        <taxon>Flavobacteriia</taxon>
        <taxon>Flavobacteriales</taxon>
        <taxon>Flavobacteriaceae</taxon>
        <taxon>Christiangramia</taxon>
    </lineage>
</organism>
<protein>
    <submittedName>
        <fullName evidence="3">D-alanyl-D-alanine carboxypeptidase</fullName>
        <ecNumber evidence="3">3.4.16.4</ecNumber>
    </submittedName>
</protein>
<dbReference type="PANTHER" id="PTHR30023:SF0">
    <property type="entry name" value="PENICILLIN-SENSITIVE CARBOXYPEPTIDASE A"/>
    <property type="match status" value="1"/>
</dbReference>